<dbReference type="Proteomes" id="UP000008461">
    <property type="component" value="Chromosome"/>
</dbReference>
<dbReference type="EMBL" id="CP002691">
    <property type="protein sequence ID" value="AEE49617.1"/>
    <property type="molecule type" value="Genomic_DNA"/>
</dbReference>
<reference key="2">
    <citation type="submission" date="2011-04" db="EMBL/GenBank/DDBJ databases">
        <title>Complete sequence of chromosome of Haliscomenobacter hydrossis DSM 1100.</title>
        <authorList>
            <consortium name="US DOE Joint Genome Institute (JGI-PGF)"/>
            <person name="Lucas S."/>
            <person name="Han J."/>
            <person name="Lapidus A."/>
            <person name="Bruce D."/>
            <person name="Goodwin L."/>
            <person name="Pitluck S."/>
            <person name="Peters L."/>
            <person name="Kyrpides N."/>
            <person name="Mavromatis K."/>
            <person name="Ivanova N."/>
            <person name="Ovchinnikova G."/>
            <person name="Pagani I."/>
            <person name="Daligault H."/>
            <person name="Detter J.C."/>
            <person name="Han C."/>
            <person name="Land M."/>
            <person name="Hauser L."/>
            <person name="Markowitz V."/>
            <person name="Cheng J.-F."/>
            <person name="Hugenholtz P."/>
            <person name="Woyke T."/>
            <person name="Wu D."/>
            <person name="Verbarg S."/>
            <person name="Frueling A."/>
            <person name="Brambilla E."/>
            <person name="Klenk H.-P."/>
            <person name="Eisen J.A."/>
        </authorList>
    </citation>
    <scope>NUCLEOTIDE SEQUENCE</scope>
    <source>
        <strain>DSM 1100</strain>
    </source>
</reference>
<keyword evidence="4" id="KW-1185">Reference proteome</keyword>
<dbReference type="eggNOG" id="COG4372">
    <property type="taxonomic scope" value="Bacteria"/>
</dbReference>
<keyword evidence="2" id="KW-0812">Transmembrane</keyword>
<evidence type="ECO:0000313" key="4">
    <source>
        <dbReference type="Proteomes" id="UP000008461"/>
    </source>
</evidence>
<dbReference type="OrthoDB" id="848185at2"/>
<evidence type="ECO:0000256" key="1">
    <source>
        <dbReference type="SAM" id="Coils"/>
    </source>
</evidence>
<name>F4L1V8_HALH1</name>
<keyword evidence="2" id="KW-0472">Membrane</keyword>
<evidence type="ECO:0000256" key="2">
    <source>
        <dbReference type="SAM" id="Phobius"/>
    </source>
</evidence>
<reference evidence="3 4" key="1">
    <citation type="journal article" date="2011" name="Stand. Genomic Sci.">
        <title>Complete genome sequence of Haliscomenobacter hydrossis type strain (O).</title>
        <authorList>
            <consortium name="US DOE Joint Genome Institute (JGI-PGF)"/>
            <person name="Daligault H."/>
            <person name="Lapidus A."/>
            <person name="Zeytun A."/>
            <person name="Nolan M."/>
            <person name="Lucas S."/>
            <person name="Del Rio T.G."/>
            <person name="Tice H."/>
            <person name="Cheng J.F."/>
            <person name="Tapia R."/>
            <person name="Han C."/>
            <person name="Goodwin L."/>
            <person name="Pitluck S."/>
            <person name="Liolios K."/>
            <person name="Pagani I."/>
            <person name="Ivanova N."/>
            <person name="Huntemann M."/>
            <person name="Mavromatis K."/>
            <person name="Mikhailova N."/>
            <person name="Pati A."/>
            <person name="Chen A."/>
            <person name="Palaniappan K."/>
            <person name="Land M."/>
            <person name="Hauser L."/>
            <person name="Brambilla E.M."/>
            <person name="Rohde M."/>
            <person name="Verbarg S."/>
            <person name="Goker M."/>
            <person name="Bristow J."/>
            <person name="Eisen J.A."/>
            <person name="Markowitz V."/>
            <person name="Hugenholtz P."/>
            <person name="Kyrpides N.C."/>
            <person name="Klenk H.P."/>
            <person name="Woyke T."/>
        </authorList>
    </citation>
    <scope>NUCLEOTIDE SEQUENCE [LARGE SCALE GENOMIC DNA]</scope>
    <source>
        <strain evidence="4">ATCC 27775 / DSM 1100 / LMG 10767 / O</strain>
    </source>
</reference>
<dbReference type="STRING" id="760192.Halhy_1728"/>
<dbReference type="AlphaFoldDB" id="F4L1V8"/>
<keyword evidence="2" id="KW-1133">Transmembrane helix</keyword>
<sequence>MSTTSGNNSKNTILGVAAAVIIVLLGVNGYMIYNRSQLKTQNTELAADLDETTKLKEELNKQYYSALSELEGMRGTNEELNALIDQQKQELDGSKARIETLLKDKGNLTKARTEVANLQGRINQLLAEVNTLRGENETLKGDVSRLGEEKTQLVSTLEAEKATTSQLSTAKTQLETEKADLEKTKSDLAKKVTAASAIKVQEVDATGLITKEKGKPAKSNSAKKVNQVDVCFEIIPNDNAEVGQEVFHIRVITPKGETLASEGSFTSGAGDDVPFSKAKTTSYNKGESKICASLAPGAPFEEGDYKVEVYNKGYLSGKGTFKLK</sequence>
<gene>
    <name evidence="3" type="ordered locus">Halhy_1728</name>
</gene>
<feature type="transmembrane region" description="Helical" evidence="2">
    <location>
        <begin position="12"/>
        <end position="33"/>
    </location>
</feature>
<dbReference type="KEGG" id="hhy:Halhy_1728"/>
<dbReference type="HOGENOM" id="CLU_854809_0_0_10"/>
<proteinExistence type="predicted"/>
<organism evidence="3 4">
    <name type="scientific">Haliscomenobacter hydrossis (strain ATCC 27775 / DSM 1100 / LMG 10767 / O)</name>
    <dbReference type="NCBI Taxonomy" id="760192"/>
    <lineage>
        <taxon>Bacteria</taxon>
        <taxon>Pseudomonadati</taxon>
        <taxon>Bacteroidota</taxon>
        <taxon>Saprospiria</taxon>
        <taxon>Saprospirales</taxon>
        <taxon>Haliscomenobacteraceae</taxon>
        <taxon>Haliscomenobacter</taxon>
    </lineage>
</organism>
<protein>
    <submittedName>
        <fullName evidence="3">Uncharacterized protein</fullName>
    </submittedName>
</protein>
<evidence type="ECO:0000313" key="3">
    <source>
        <dbReference type="EMBL" id="AEE49617.1"/>
    </source>
</evidence>
<keyword evidence="1" id="KW-0175">Coiled coil</keyword>
<feature type="coiled-coil region" evidence="1">
    <location>
        <begin position="42"/>
        <end position="191"/>
    </location>
</feature>
<dbReference type="Gene3D" id="1.10.287.1490">
    <property type="match status" value="1"/>
</dbReference>
<dbReference type="RefSeq" id="WP_013764170.1">
    <property type="nucleotide sequence ID" value="NC_015510.1"/>
</dbReference>
<accession>F4L1V8</accession>